<name>A0A6M3LT72_9ZZZZ</name>
<proteinExistence type="predicted"/>
<accession>A0A6M3LT72</accession>
<gene>
    <name evidence="1" type="ORF">MM171A01683_0011</name>
    <name evidence="2" type="ORF">MM171B02104_0006</name>
</gene>
<dbReference type="EMBL" id="MT143596">
    <property type="protein sequence ID" value="QJA98636.1"/>
    <property type="molecule type" value="Genomic_DNA"/>
</dbReference>
<dbReference type="EMBL" id="MT143726">
    <property type="protein sequence ID" value="QJB01703.1"/>
    <property type="molecule type" value="Genomic_DNA"/>
</dbReference>
<sequence length="66" mass="7643">MTWSRQDIIADIKRRKLDVDVSLPYWELRAEYCQARYTRAYLASGSFSFASGTKEKPPPPFAVNRS</sequence>
<evidence type="ECO:0000313" key="2">
    <source>
        <dbReference type="EMBL" id="QJB01703.1"/>
    </source>
</evidence>
<protein>
    <submittedName>
        <fullName evidence="1">Uncharacterized protein</fullName>
    </submittedName>
</protein>
<evidence type="ECO:0000313" key="1">
    <source>
        <dbReference type="EMBL" id="QJA98636.1"/>
    </source>
</evidence>
<dbReference type="AlphaFoldDB" id="A0A6M3LT72"/>
<organism evidence="1">
    <name type="scientific">viral metagenome</name>
    <dbReference type="NCBI Taxonomy" id="1070528"/>
    <lineage>
        <taxon>unclassified sequences</taxon>
        <taxon>metagenomes</taxon>
        <taxon>organismal metagenomes</taxon>
    </lineage>
</organism>
<reference evidence="1" key="1">
    <citation type="submission" date="2020-03" db="EMBL/GenBank/DDBJ databases">
        <title>The deep terrestrial virosphere.</title>
        <authorList>
            <person name="Holmfeldt K."/>
            <person name="Nilsson E."/>
            <person name="Simone D."/>
            <person name="Lopez-Fernandez M."/>
            <person name="Wu X."/>
            <person name="de Brujin I."/>
            <person name="Lundin D."/>
            <person name="Andersson A."/>
            <person name="Bertilsson S."/>
            <person name="Dopson M."/>
        </authorList>
    </citation>
    <scope>NUCLEOTIDE SEQUENCE</scope>
    <source>
        <strain evidence="1">MM171A01683</strain>
        <strain evidence="2">MM171B02104</strain>
    </source>
</reference>